<reference evidence="2 3" key="1">
    <citation type="submission" date="2020-08" db="EMBL/GenBank/DDBJ databases">
        <title>Genomic Encyclopedia of Type Strains, Phase IV (KMG-IV): sequencing the most valuable type-strain genomes for metagenomic binning, comparative biology and taxonomic classification.</title>
        <authorList>
            <person name="Goeker M."/>
        </authorList>
    </citation>
    <scope>NUCLEOTIDE SEQUENCE [LARGE SCALE GENOMIC DNA]</scope>
    <source>
        <strain evidence="2 3">DSM 103725</strain>
    </source>
</reference>
<evidence type="ECO:0000313" key="2">
    <source>
        <dbReference type="EMBL" id="MBB6429645.1"/>
    </source>
</evidence>
<evidence type="ECO:0000256" key="1">
    <source>
        <dbReference type="SAM" id="Phobius"/>
    </source>
</evidence>
<feature type="transmembrane region" description="Helical" evidence="1">
    <location>
        <begin position="27"/>
        <end position="52"/>
    </location>
</feature>
<keyword evidence="3" id="KW-1185">Reference proteome</keyword>
<keyword evidence="1" id="KW-1133">Transmembrane helix</keyword>
<protein>
    <submittedName>
        <fullName evidence="2">Uncharacterized protein</fullName>
    </submittedName>
</protein>
<proteinExistence type="predicted"/>
<dbReference type="Proteomes" id="UP000541810">
    <property type="component" value="Unassembled WGS sequence"/>
</dbReference>
<dbReference type="EMBL" id="JACHGY010000001">
    <property type="protein sequence ID" value="MBB6429645.1"/>
    <property type="molecule type" value="Genomic_DNA"/>
</dbReference>
<dbReference type="RefSeq" id="WP_184677216.1">
    <property type="nucleotide sequence ID" value="NZ_JACHGY010000001.1"/>
</dbReference>
<organism evidence="2 3">
    <name type="scientific">Algisphaera agarilytica</name>
    <dbReference type="NCBI Taxonomy" id="1385975"/>
    <lineage>
        <taxon>Bacteria</taxon>
        <taxon>Pseudomonadati</taxon>
        <taxon>Planctomycetota</taxon>
        <taxon>Phycisphaerae</taxon>
        <taxon>Phycisphaerales</taxon>
        <taxon>Phycisphaeraceae</taxon>
        <taxon>Algisphaera</taxon>
    </lineage>
</organism>
<comment type="caution">
    <text evidence="2">The sequence shown here is derived from an EMBL/GenBank/DDBJ whole genome shotgun (WGS) entry which is preliminary data.</text>
</comment>
<keyword evidence="1" id="KW-0812">Transmembrane</keyword>
<gene>
    <name evidence="2" type="ORF">HNQ40_001451</name>
</gene>
<keyword evidence="1" id="KW-0472">Membrane</keyword>
<dbReference type="AlphaFoldDB" id="A0A7X0LJR2"/>
<name>A0A7X0LJR2_9BACT</name>
<sequence length="509" mass="58596">MPDSANTKAAAPKPSRRRRLTRTTFRWLWRGIKVVALLLLVALPLGVGWISWTNHQGQRAVEDAVRAVVDQGEFPPEPVAIPAEENGARHLRAAAILMFVSETRHEDWPVFGMADWPEFGVPLEADQIETLTQMVELSRDGYRAMKAARAYESFDFDPQREFDLQQKLEVLSGSRHLARWLSIRHLLLIEQDKPEQAAEMVGDVLLVAKSLRQDDTLLSALVDLSIVALGFSMVEDSLSRQEFPDDALARMQCELITAVDGWDTLNIMKREAQRDLARWLDPDEALNHTLAQGIYISDVWEQVRQTIHEEFTGTPYERVEAWWYDWANRIGFASYWICPGRMQLRMVREYEYMLQALEQVENDGEVDPALLDEVDDTEFYTPKAVDSNLRTLRQGRTTLYCHIYGLEAERYRLREGAWPTSIEQIQLSDLPPIDDWGNRLAVTRTEQGFKVYSFGSNGRDDSGLDRWDDYDMADFPNDEPDDWNMTLLDPDIRGTLELEDESFDLNGLY</sequence>
<accession>A0A7X0LJR2</accession>
<evidence type="ECO:0000313" key="3">
    <source>
        <dbReference type="Proteomes" id="UP000541810"/>
    </source>
</evidence>